<proteinExistence type="predicted"/>
<reference evidence="1 2" key="1">
    <citation type="submission" date="2018-10" db="EMBL/GenBank/DDBJ databases">
        <title>Genomic Encyclopedia of Type Strains, Phase IV (KMG-IV): sequencing the most valuable type-strain genomes for metagenomic binning, comparative biology and taxonomic classification.</title>
        <authorList>
            <person name="Goeker M."/>
        </authorList>
    </citation>
    <scope>NUCLEOTIDE SEQUENCE [LARGE SCALE GENOMIC DNA]</scope>
    <source>
        <strain evidence="1 2">DSM 26916</strain>
    </source>
</reference>
<protein>
    <submittedName>
        <fullName evidence="1">Uncharacterized protein</fullName>
    </submittedName>
</protein>
<dbReference type="OrthoDB" id="8480203at2"/>
<dbReference type="Proteomes" id="UP000268908">
    <property type="component" value="Unassembled WGS sequence"/>
</dbReference>
<accession>A0A497XIJ9</accession>
<name>A0A497XIJ9_9PROT</name>
<dbReference type="AlphaFoldDB" id="A0A497XIJ9"/>
<sequence length="123" mass="14436">MYERLRDVPALAEYPSRIPAPVWNAWRRYWRTGHRQTCFGLEELPPMSLLLDEREWVLVDSSLYDLPILCWSDFRDEGRAALHEPVPCTVRQYHQGAAKIRDKALVLMAEELEARLRKKSGAR</sequence>
<evidence type="ECO:0000313" key="2">
    <source>
        <dbReference type="Proteomes" id="UP000268908"/>
    </source>
</evidence>
<organism evidence="1 2">
    <name type="scientific">Sulfurisoma sediminicola</name>
    <dbReference type="NCBI Taxonomy" id="1381557"/>
    <lineage>
        <taxon>Bacteria</taxon>
        <taxon>Pseudomonadati</taxon>
        <taxon>Pseudomonadota</taxon>
        <taxon>Betaproteobacteria</taxon>
        <taxon>Nitrosomonadales</taxon>
        <taxon>Sterolibacteriaceae</taxon>
        <taxon>Sulfurisoma</taxon>
    </lineage>
</organism>
<comment type="caution">
    <text evidence="1">The sequence shown here is derived from an EMBL/GenBank/DDBJ whole genome shotgun (WGS) entry which is preliminary data.</text>
</comment>
<evidence type="ECO:0000313" key="1">
    <source>
        <dbReference type="EMBL" id="RLJ67701.1"/>
    </source>
</evidence>
<gene>
    <name evidence="1" type="ORF">DFR35_0250</name>
</gene>
<dbReference type="RefSeq" id="WP_121239670.1">
    <property type="nucleotide sequence ID" value="NZ_BHVV01000001.1"/>
</dbReference>
<dbReference type="EMBL" id="RCCI01000004">
    <property type="protein sequence ID" value="RLJ67701.1"/>
    <property type="molecule type" value="Genomic_DNA"/>
</dbReference>
<keyword evidence="2" id="KW-1185">Reference proteome</keyword>